<gene>
    <name evidence="1" type="ORF">K3G42_022161</name>
</gene>
<accession>A0ACB8E923</accession>
<sequence>MPLATFKKNLIQGRLGTGLQPAALQMFMDYKSHQLAGTAAGCRPLKGVVGSSSRVITAHNLSGHSKSKKQNGSGKGPEVCLRSQESFRGQEHIRTSQLISELLNDCLRRLPDYSPITLMHIF</sequence>
<name>A0ACB8E923_9SAUR</name>
<reference evidence="1" key="1">
    <citation type="submission" date="2021-08" db="EMBL/GenBank/DDBJ databases">
        <title>The first chromosome-level gecko genome reveals the dynamic sex chromosomes of Neotropical dwarf geckos (Sphaerodactylidae: Sphaerodactylus).</title>
        <authorList>
            <person name="Pinto B.J."/>
            <person name="Keating S.E."/>
            <person name="Gamble T."/>
        </authorList>
    </citation>
    <scope>NUCLEOTIDE SEQUENCE</scope>
    <source>
        <strain evidence="1">TG3544</strain>
    </source>
</reference>
<proteinExistence type="predicted"/>
<evidence type="ECO:0000313" key="1">
    <source>
        <dbReference type="EMBL" id="KAH7988793.1"/>
    </source>
</evidence>
<dbReference type="Proteomes" id="UP000827872">
    <property type="component" value="Linkage Group LG10"/>
</dbReference>
<evidence type="ECO:0000313" key="2">
    <source>
        <dbReference type="Proteomes" id="UP000827872"/>
    </source>
</evidence>
<dbReference type="EMBL" id="CM037623">
    <property type="protein sequence ID" value="KAH7988793.1"/>
    <property type="molecule type" value="Genomic_DNA"/>
</dbReference>
<organism evidence="1 2">
    <name type="scientific">Sphaerodactylus townsendi</name>
    <dbReference type="NCBI Taxonomy" id="933632"/>
    <lineage>
        <taxon>Eukaryota</taxon>
        <taxon>Metazoa</taxon>
        <taxon>Chordata</taxon>
        <taxon>Craniata</taxon>
        <taxon>Vertebrata</taxon>
        <taxon>Euteleostomi</taxon>
        <taxon>Lepidosauria</taxon>
        <taxon>Squamata</taxon>
        <taxon>Bifurcata</taxon>
        <taxon>Gekkota</taxon>
        <taxon>Sphaerodactylidae</taxon>
        <taxon>Sphaerodactylus</taxon>
    </lineage>
</organism>
<protein>
    <submittedName>
        <fullName evidence="1">Uncharacterized protein</fullName>
    </submittedName>
</protein>
<comment type="caution">
    <text evidence="1">The sequence shown here is derived from an EMBL/GenBank/DDBJ whole genome shotgun (WGS) entry which is preliminary data.</text>
</comment>
<keyword evidence="2" id="KW-1185">Reference proteome</keyword>